<dbReference type="InterPro" id="IPR020449">
    <property type="entry name" value="Tscrpt_reg_AraC-type_HTH"/>
</dbReference>
<feature type="domain" description="HTH araC/xylS-type" evidence="5">
    <location>
        <begin position="447"/>
        <end position="545"/>
    </location>
</feature>
<dbReference type="InterPro" id="IPR009057">
    <property type="entry name" value="Homeodomain-like_sf"/>
</dbReference>
<dbReference type="GO" id="GO:0003700">
    <property type="term" value="F:DNA-binding transcription factor activity"/>
    <property type="evidence" value="ECO:0007669"/>
    <property type="project" value="InterPro"/>
</dbReference>
<dbReference type="PANTHER" id="PTHR43280:SF28">
    <property type="entry name" value="HTH-TYPE TRANSCRIPTIONAL ACTIVATOR RHAS"/>
    <property type="match status" value="1"/>
</dbReference>
<keyword evidence="1" id="KW-0805">Transcription regulation</keyword>
<name>A0A2R5F0P8_9BACL</name>
<keyword evidence="2 7" id="KW-0238">DNA-binding</keyword>
<dbReference type="AlphaFoldDB" id="A0A2R5F0P8"/>
<dbReference type="InterPro" id="IPR018060">
    <property type="entry name" value="HTH_AraC"/>
</dbReference>
<dbReference type="GO" id="GO:0000160">
    <property type="term" value="P:phosphorelay signal transduction system"/>
    <property type="evidence" value="ECO:0007669"/>
    <property type="project" value="InterPro"/>
</dbReference>
<dbReference type="InterPro" id="IPR011006">
    <property type="entry name" value="CheY-like_superfamily"/>
</dbReference>
<evidence type="ECO:0000259" key="6">
    <source>
        <dbReference type="PROSITE" id="PS50110"/>
    </source>
</evidence>
<dbReference type="Pfam" id="PF12833">
    <property type="entry name" value="HTH_18"/>
    <property type="match status" value="1"/>
</dbReference>
<evidence type="ECO:0000259" key="5">
    <source>
        <dbReference type="PROSITE" id="PS01124"/>
    </source>
</evidence>
<evidence type="ECO:0000256" key="3">
    <source>
        <dbReference type="ARBA" id="ARBA00023163"/>
    </source>
</evidence>
<accession>A0A2R5F0P8</accession>
<dbReference type="SUPFAM" id="SSF46689">
    <property type="entry name" value="Homeodomain-like"/>
    <property type="match status" value="2"/>
</dbReference>
<reference evidence="7 8" key="1">
    <citation type="submission" date="2017-08" db="EMBL/GenBank/DDBJ databases">
        <title>Substantial Increase in Enzyme Production by Combined Drug-Resistance Mutations in Paenibacillus agaridevorans.</title>
        <authorList>
            <person name="Tanaka Y."/>
            <person name="Funane K."/>
            <person name="Hosaka T."/>
            <person name="Shiwa Y."/>
            <person name="Fujita N."/>
            <person name="Miyazaki T."/>
            <person name="Yoshikawa H."/>
            <person name="Murakami K."/>
            <person name="Kasahara K."/>
            <person name="Inaoka T."/>
            <person name="Hiraga Y."/>
            <person name="Ochi K."/>
        </authorList>
    </citation>
    <scope>NUCLEOTIDE SEQUENCE [LARGE SCALE GENOMIC DNA]</scope>
    <source>
        <strain evidence="7 8">T-3040</strain>
    </source>
</reference>
<feature type="domain" description="Response regulatory" evidence="6">
    <location>
        <begin position="3"/>
        <end position="121"/>
    </location>
</feature>
<evidence type="ECO:0000256" key="4">
    <source>
        <dbReference type="PROSITE-ProRule" id="PRU00169"/>
    </source>
</evidence>
<dbReference type="SUPFAM" id="SSF52172">
    <property type="entry name" value="CheY-like"/>
    <property type="match status" value="1"/>
</dbReference>
<evidence type="ECO:0000313" key="8">
    <source>
        <dbReference type="Proteomes" id="UP000245202"/>
    </source>
</evidence>
<dbReference type="SMART" id="SM00342">
    <property type="entry name" value="HTH_ARAC"/>
    <property type="match status" value="1"/>
</dbReference>
<feature type="modified residue" description="4-aspartylphosphate" evidence="4">
    <location>
        <position position="56"/>
    </location>
</feature>
<organism evidence="7 8">
    <name type="scientific">Paenibacillus agaridevorans</name>
    <dbReference type="NCBI Taxonomy" id="171404"/>
    <lineage>
        <taxon>Bacteria</taxon>
        <taxon>Bacillati</taxon>
        <taxon>Bacillota</taxon>
        <taxon>Bacilli</taxon>
        <taxon>Bacillales</taxon>
        <taxon>Paenibacillaceae</taxon>
        <taxon>Paenibacillus</taxon>
    </lineage>
</organism>
<gene>
    <name evidence="7" type="ORF">PAT3040_07262</name>
</gene>
<dbReference type="PRINTS" id="PR00032">
    <property type="entry name" value="HTHARAC"/>
</dbReference>
<evidence type="ECO:0000313" key="7">
    <source>
        <dbReference type="EMBL" id="GBG12387.1"/>
    </source>
</evidence>
<dbReference type="SMART" id="SM00448">
    <property type="entry name" value="REC"/>
    <property type="match status" value="1"/>
</dbReference>
<comment type="caution">
    <text evidence="7">The sequence shown here is derived from an EMBL/GenBank/DDBJ whole genome shotgun (WGS) entry which is preliminary data.</text>
</comment>
<sequence length="547" mass="62709">MYRLLIVDNEPKIVKGLQQLFEEEQGLLELEVYRAFSAHEALECLERIKIDIILSDIRMPGMDGLELHRQVMLRWPRCRVIFLSGYDDFRYAQAALRQGGVDYILKTDGDEAIIHAVERAADDLSKQLETERWVKSAAEQFQESLPMLRKEYITALLRGENKASQARLDELGIPLLTEQKVLMVVGRVDCWRDDISLTDRTLLSYAVQNMAEELFRRKHLYSLMPEPSRFVWLLQSGTELAAGAVPEKPDALARFVQGTLESIQAACKTWLKVTISFATASDPSEWGALPAKYAELNDVLFHGLGEGVEMLLTDRYLAATGKADKSIYELLARSKLQQLLALEPEGSKEARQAFTVTYLQLKELSLHCRNEMEVLSEIYYGVGFLLISLTNRNRNGQAARDSSDYKWPSLGDHSTWEQTLAYLDNRLERWIYLREGNREENTHSIIGQLKTHIADHLDQDLSLSRLSEIVYLNPSYLSRLFKQHTGVGLLEYTTSMRMLKAQDLLSHSVLKIHEIAARVGFDSANYFGRFFKKETGMTPQEYRDRKR</sequence>
<evidence type="ECO:0000256" key="2">
    <source>
        <dbReference type="ARBA" id="ARBA00023125"/>
    </source>
</evidence>
<evidence type="ECO:0000256" key="1">
    <source>
        <dbReference type="ARBA" id="ARBA00023015"/>
    </source>
</evidence>
<dbReference type="PROSITE" id="PS00041">
    <property type="entry name" value="HTH_ARAC_FAMILY_1"/>
    <property type="match status" value="1"/>
</dbReference>
<dbReference type="CDD" id="cd17536">
    <property type="entry name" value="REC_YesN-like"/>
    <property type="match status" value="1"/>
</dbReference>
<dbReference type="GO" id="GO:0043565">
    <property type="term" value="F:sequence-specific DNA binding"/>
    <property type="evidence" value="ECO:0007669"/>
    <property type="project" value="InterPro"/>
</dbReference>
<dbReference type="Pfam" id="PF00072">
    <property type="entry name" value="Response_reg"/>
    <property type="match status" value="1"/>
</dbReference>
<dbReference type="PANTHER" id="PTHR43280">
    <property type="entry name" value="ARAC-FAMILY TRANSCRIPTIONAL REGULATOR"/>
    <property type="match status" value="1"/>
</dbReference>
<dbReference type="Gene3D" id="1.10.10.60">
    <property type="entry name" value="Homeodomain-like"/>
    <property type="match status" value="2"/>
</dbReference>
<dbReference type="Proteomes" id="UP000245202">
    <property type="component" value="Unassembled WGS sequence"/>
</dbReference>
<keyword evidence="3" id="KW-0804">Transcription</keyword>
<dbReference type="InterPro" id="IPR001789">
    <property type="entry name" value="Sig_transdc_resp-reg_receiver"/>
</dbReference>
<dbReference type="RefSeq" id="WP_181377031.1">
    <property type="nucleotide sequence ID" value="NZ_BDQX01000458.1"/>
</dbReference>
<dbReference type="InterPro" id="IPR018062">
    <property type="entry name" value="HTH_AraC-typ_CS"/>
</dbReference>
<dbReference type="PROSITE" id="PS50110">
    <property type="entry name" value="RESPONSE_REGULATORY"/>
    <property type="match status" value="1"/>
</dbReference>
<dbReference type="PROSITE" id="PS01124">
    <property type="entry name" value="HTH_ARAC_FAMILY_2"/>
    <property type="match status" value="1"/>
</dbReference>
<proteinExistence type="predicted"/>
<protein>
    <submittedName>
        <fullName evidence="7">DNA-binding response regulator</fullName>
    </submittedName>
</protein>
<dbReference type="Gene3D" id="3.40.50.2300">
    <property type="match status" value="1"/>
</dbReference>
<dbReference type="EMBL" id="BDQX01000458">
    <property type="protein sequence ID" value="GBG12387.1"/>
    <property type="molecule type" value="Genomic_DNA"/>
</dbReference>
<keyword evidence="8" id="KW-1185">Reference proteome</keyword>
<keyword evidence="4" id="KW-0597">Phosphoprotein</keyword>